<dbReference type="EMBL" id="JAWPEI010000002">
    <property type="protein sequence ID" value="KAK4734968.1"/>
    <property type="molecule type" value="Genomic_DNA"/>
</dbReference>
<gene>
    <name evidence="1" type="ORF">R3W88_009229</name>
</gene>
<reference evidence="1 2" key="1">
    <citation type="submission" date="2023-10" db="EMBL/GenBank/DDBJ databases">
        <title>Genome-Wide Identification Analysis in wild type Solanum Pinnatisectum Reveals Some Genes Defensing Phytophthora Infestans.</title>
        <authorList>
            <person name="Sun C."/>
        </authorList>
    </citation>
    <scope>NUCLEOTIDE SEQUENCE [LARGE SCALE GENOMIC DNA]</scope>
    <source>
        <strain evidence="1">LQN</strain>
        <tissue evidence="1">Leaf</tissue>
    </source>
</reference>
<sequence length="194" mass="21928">MIDVNINDIEIKYIVSDQCPPISIHNDVGVWVFLDQKKANVDFFTKYPLCISLKNIAMDNQDSVVVVDRRHSDVSITLTNFDLYSNNSIRLIGISLDGVVDENTDEGNGVISDLSNLFIAKNQIYKDKGTLMEVMRHYGVVEKFSLVSCSTVLIMDKFIDPSTIYTPKDIAEDMLKVHDVALTYMQAGELKKRQ</sequence>
<accession>A0AAV9MAS4</accession>
<dbReference type="AlphaFoldDB" id="A0AAV9MAS4"/>
<proteinExistence type="predicted"/>
<organism evidence="1 2">
    <name type="scientific">Solanum pinnatisectum</name>
    <name type="common">tansyleaf nightshade</name>
    <dbReference type="NCBI Taxonomy" id="50273"/>
    <lineage>
        <taxon>Eukaryota</taxon>
        <taxon>Viridiplantae</taxon>
        <taxon>Streptophyta</taxon>
        <taxon>Embryophyta</taxon>
        <taxon>Tracheophyta</taxon>
        <taxon>Spermatophyta</taxon>
        <taxon>Magnoliopsida</taxon>
        <taxon>eudicotyledons</taxon>
        <taxon>Gunneridae</taxon>
        <taxon>Pentapetalae</taxon>
        <taxon>asterids</taxon>
        <taxon>lamiids</taxon>
        <taxon>Solanales</taxon>
        <taxon>Solanaceae</taxon>
        <taxon>Solanoideae</taxon>
        <taxon>Solaneae</taxon>
        <taxon>Solanum</taxon>
    </lineage>
</organism>
<protein>
    <submittedName>
        <fullName evidence="1">Uncharacterized protein</fullName>
    </submittedName>
</protein>
<dbReference type="Proteomes" id="UP001311915">
    <property type="component" value="Unassembled WGS sequence"/>
</dbReference>
<comment type="caution">
    <text evidence="1">The sequence shown here is derived from an EMBL/GenBank/DDBJ whole genome shotgun (WGS) entry which is preliminary data.</text>
</comment>
<evidence type="ECO:0000313" key="1">
    <source>
        <dbReference type="EMBL" id="KAK4734968.1"/>
    </source>
</evidence>
<evidence type="ECO:0000313" key="2">
    <source>
        <dbReference type="Proteomes" id="UP001311915"/>
    </source>
</evidence>
<keyword evidence="2" id="KW-1185">Reference proteome</keyword>
<name>A0AAV9MAS4_9SOLN</name>